<evidence type="ECO:0000313" key="4">
    <source>
        <dbReference type="Proteomes" id="UP000005951"/>
    </source>
</evidence>
<feature type="transmembrane region" description="Helical" evidence="1">
    <location>
        <begin position="50"/>
        <end position="69"/>
    </location>
</feature>
<protein>
    <recommendedName>
        <fullName evidence="2">DUF2510 domain-containing protein</fullName>
    </recommendedName>
</protein>
<feature type="domain" description="DUF2510" evidence="2">
    <location>
        <begin position="10"/>
        <end position="37"/>
    </location>
</feature>
<reference evidence="3 4" key="1">
    <citation type="journal article" date="2013" name="Genome Announc.">
        <title>Draft Genome Sequence of Rhodococcus opacus Strain M213 Shows a Diverse Catabolic Potential.</title>
        <authorList>
            <person name="Pathak A."/>
            <person name="Green S.J."/>
            <person name="Ogram A."/>
            <person name="Chauhan A."/>
        </authorList>
    </citation>
    <scope>NUCLEOTIDE SEQUENCE [LARGE SCALE GENOMIC DNA]</scope>
    <source>
        <strain evidence="3 4">M213</strain>
    </source>
</reference>
<dbReference type="AlphaFoldDB" id="K8XEN7"/>
<evidence type="ECO:0000313" key="3">
    <source>
        <dbReference type="EMBL" id="EKT79321.1"/>
    </source>
</evidence>
<evidence type="ECO:0000259" key="2">
    <source>
        <dbReference type="Pfam" id="PF10708"/>
    </source>
</evidence>
<evidence type="ECO:0000256" key="1">
    <source>
        <dbReference type="SAM" id="Phobius"/>
    </source>
</evidence>
<keyword evidence="1" id="KW-0812">Transmembrane</keyword>
<comment type="caution">
    <text evidence="3">The sequence shown here is derived from an EMBL/GenBank/DDBJ whole genome shotgun (WGS) entry which is preliminary data.</text>
</comment>
<dbReference type="InterPro" id="IPR018929">
    <property type="entry name" value="DUF2510"/>
</dbReference>
<gene>
    <name evidence="3" type="ORF">WSS_A28610</name>
</gene>
<organism evidence="3 4">
    <name type="scientific">Rhodococcus opacus M213</name>
    <dbReference type="NCBI Taxonomy" id="1129896"/>
    <lineage>
        <taxon>Bacteria</taxon>
        <taxon>Bacillati</taxon>
        <taxon>Actinomycetota</taxon>
        <taxon>Actinomycetes</taxon>
        <taxon>Mycobacteriales</taxon>
        <taxon>Nocardiaceae</taxon>
        <taxon>Rhodococcus</taxon>
    </lineage>
</organism>
<keyword evidence="1" id="KW-1133">Transmembrane helix</keyword>
<dbReference type="EMBL" id="AJYC02000087">
    <property type="protein sequence ID" value="EKT79321.1"/>
    <property type="molecule type" value="Genomic_DNA"/>
</dbReference>
<keyword evidence="1" id="KW-0472">Membrane</keyword>
<accession>K8XEN7</accession>
<proteinExistence type="predicted"/>
<sequence length="198" mass="21245">MPEEARSAPAGWYPSPYGGRRYWDGTRWLDLPDPAAESVRTQQKRPFPKTFAAFGLAALVFLGGAGVMWKVGHDGKIAAEKEAAADAADKREADQLAAQRQQDDAKRATRAAAVTRIEASVDSMARDHIARGLIDGTVISVTCSPVSGGSTDDLTETTTVFDCFVANENNGDGTLSGYRYNATMNWNSGQYTYGMGAP</sequence>
<dbReference type="Proteomes" id="UP000005951">
    <property type="component" value="Unassembled WGS sequence"/>
</dbReference>
<dbReference type="Pfam" id="PF10708">
    <property type="entry name" value="DUF2510"/>
    <property type="match status" value="1"/>
</dbReference>
<name>K8XEN7_RHOOP</name>